<dbReference type="Pfam" id="PF00005">
    <property type="entry name" value="ABC_tran"/>
    <property type="match status" value="1"/>
</dbReference>
<dbReference type="GO" id="GO:0005886">
    <property type="term" value="C:plasma membrane"/>
    <property type="evidence" value="ECO:0007669"/>
    <property type="project" value="UniProtKB-SubCell"/>
</dbReference>
<keyword evidence="6 7" id="KW-0472">Membrane</keyword>
<evidence type="ECO:0000259" key="8">
    <source>
        <dbReference type="PROSITE" id="PS50893"/>
    </source>
</evidence>
<dbReference type="InterPro" id="IPR011527">
    <property type="entry name" value="ABC1_TM_dom"/>
</dbReference>
<sequence>MEGSSTMKDYEKDFVLFFRTIKKLNMPKKSILLILFIMIMSNVLSLTFPLFFGNIINGIVSKSFYTIKMNLFYMFLCFVVSAVLEYKNQKMIIKLSYSVELNIKEELFSSILEKSYSRVSKIDKGRLVNNIESDSTIFSSILFDNMNLVVQTLSMLFSLIFMVYISPLLTLVTIVTFPITFMIYIYSGRLIKSKEIEYTKMHDSFMSFLYESLSGLKSIKIFKAENKWNEMFKKNVMDINEKNIEKFNVQLVTQVLISAVSFLINNLNIILAIFLIFNGRLSLGMMTAFNEYSDRFKGVLLLLSSLNSKIQQVSVSLRRVSEIVESENESVGNIEFVNNVVRNDKIEKIEIKNLAYTTQSNIEVFKDMNINFYKNNIYLIKGSSGSGKTSLLNILSNLVDDYSGEILINGIELKCYSEENLRNKVSYVTQDHYVFSISIKENISLYRDVPLETIENVCKRLNLHELIISLPNQYDTVINEEGLNFSGGQIQRICFARAIVSNPDVYLFDEITSAIDQKNIEEVLRVIEEISENTIVLLATHENLKFNVPVIECCVMNKRIEANEIELHLLQPRLN</sequence>
<dbReference type="SUPFAM" id="SSF52540">
    <property type="entry name" value="P-loop containing nucleoside triphosphate hydrolases"/>
    <property type="match status" value="1"/>
</dbReference>
<dbReference type="SUPFAM" id="SSF90123">
    <property type="entry name" value="ABC transporter transmembrane region"/>
    <property type="match status" value="1"/>
</dbReference>
<dbReference type="Pfam" id="PF00664">
    <property type="entry name" value="ABC_membrane"/>
    <property type="match status" value="1"/>
</dbReference>
<feature type="domain" description="ABC transmembrane type-1" evidence="9">
    <location>
        <begin position="32"/>
        <end position="312"/>
    </location>
</feature>
<feature type="transmembrane region" description="Helical" evidence="7">
    <location>
        <begin position="171"/>
        <end position="191"/>
    </location>
</feature>
<dbReference type="Gene3D" id="1.20.1560.10">
    <property type="entry name" value="ABC transporter type 1, transmembrane domain"/>
    <property type="match status" value="1"/>
</dbReference>
<evidence type="ECO:0000256" key="4">
    <source>
        <dbReference type="ARBA" id="ARBA00022840"/>
    </source>
</evidence>
<feature type="transmembrane region" description="Helical" evidence="7">
    <location>
        <begin position="31"/>
        <end position="52"/>
    </location>
</feature>
<evidence type="ECO:0000256" key="7">
    <source>
        <dbReference type="SAM" id="Phobius"/>
    </source>
</evidence>
<dbReference type="Gene3D" id="3.40.50.300">
    <property type="entry name" value="P-loop containing nucleotide triphosphate hydrolases"/>
    <property type="match status" value="1"/>
</dbReference>
<dbReference type="KEGG" id="plen:EIM92_21435"/>
<proteinExistence type="predicted"/>
<accession>A0A3S8RZY1</accession>
<keyword evidence="5 7" id="KW-1133">Transmembrane helix</keyword>
<keyword evidence="2 7" id="KW-0812">Transmembrane</keyword>
<dbReference type="PANTHER" id="PTHR43394">
    <property type="entry name" value="ATP-DEPENDENT PERMEASE MDL1, MITOCHONDRIAL"/>
    <property type="match status" value="1"/>
</dbReference>
<evidence type="ECO:0000256" key="5">
    <source>
        <dbReference type="ARBA" id="ARBA00022989"/>
    </source>
</evidence>
<dbReference type="GO" id="GO:0016887">
    <property type="term" value="F:ATP hydrolysis activity"/>
    <property type="evidence" value="ECO:0007669"/>
    <property type="project" value="InterPro"/>
</dbReference>
<organism evidence="10 11">
    <name type="scientific">Paenibacillus lentus</name>
    <dbReference type="NCBI Taxonomy" id="1338368"/>
    <lineage>
        <taxon>Bacteria</taxon>
        <taxon>Bacillati</taxon>
        <taxon>Bacillota</taxon>
        <taxon>Bacilli</taxon>
        <taxon>Bacillales</taxon>
        <taxon>Paenibacillaceae</taxon>
        <taxon>Paenibacillus</taxon>
    </lineage>
</organism>
<reference evidence="10 11" key="1">
    <citation type="submission" date="2018-11" db="EMBL/GenBank/DDBJ databases">
        <title>Genome sequencing of Paenibacillus lentus DSM25539(T).</title>
        <authorList>
            <person name="Kook J.-K."/>
            <person name="Park S.-N."/>
            <person name="Lim Y.K."/>
        </authorList>
    </citation>
    <scope>NUCLEOTIDE SEQUENCE [LARGE SCALE GENOMIC DNA]</scope>
    <source>
        <strain evidence="10 11">DSM 25539</strain>
    </source>
</reference>
<evidence type="ECO:0000256" key="3">
    <source>
        <dbReference type="ARBA" id="ARBA00022741"/>
    </source>
</evidence>
<dbReference type="PANTHER" id="PTHR43394:SF1">
    <property type="entry name" value="ATP-BINDING CASSETTE SUB-FAMILY B MEMBER 10, MITOCHONDRIAL"/>
    <property type="match status" value="1"/>
</dbReference>
<feature type="transmembrane region" description="Helical" evidence="7">
    <location>
        <begin position="148"/>
        <end position="165"/>
    </location>
</feature>
<evidence type="ECO:0000313" key="10">
    <source>
        <dbReference type="EMBL" id="AZK48419.1"/>
    </source>
</evidence>
<feature type="transmembrane region" description="Helical" evidence="7">
    <location>
        <begin position="64"/>
        <end position="84"/>
    </location>
</feature>
<dbReference type="InterPro" id="IPR017871">
    <property type="entry name" value="ABC_transporter-like_CS"/>
</dbReference>
<dbReference type="InterPro" id="IPR036640">
    <property type="entry name" value="ABC1_TM_sf"/>
</dbReference>
<feature type="domain" description="ABC transporter" evidence="8">
    <location>
        <begin position="349"/>
        <end position="572"/>
    </location>
</feature>
<dbReference type="Proteomes" id="UP000273145">
    <property type="component" value="Chromosome"/>
</dbReference>
<dbReference type="GO" id="GO:0015421">
    <property type="term" value="F:ABC-type oligopeptide transporter activity"/>
    <property type="evidence" value="ECO:0007669"/>
    <property type="project" value="TreeGrafter"/>
</dbReference>
<dbReference type="InterPro" id="IPR003439">
    <property type="entry name" value="ABC_transporter-like_ATP-bd"/>
</dbReference>
<dbReference type="AlphaFoldDB" id="A0A3S8RZY1"/>
<dbReference type="PROSITE" id="PS00211">
    <property type="entry name" value="ABC_TRANSPORTER_1"/>
    <property type="match status" value="1"/>
</dbReference>
<dbReference type="InterPro" id="IPR027417">
    <property type="entry name" value="P-loop_NTPase"/>
</dbReference>
<evidence type="ECO:0000259" key="9">
    <source>
        <dbReference type="PROSITE" id="PS50929"/>
    </source>
</evidence>
<keyword evidence="3" id="KW-0547">Nucleotide-binding</keyword>
<dbReference type="GO" id="GO:0005524">
    <property type="term" value="F:ATP binding"/>
    <property type="evidence" value="ECO:0007669"/>
    <property type="project" value="UniProtKB-KW"/>
</dbReference>
<comment type="subcellular location">
    <subcellularLocation>
        <location evidence="1">Cell membrane</location>
        <topology evidence="1">Multi-pass membrane protein</topology>
    </subcellularLocation>
</comment>
<keyword evidence="4 10" id="KW-0067">ATP-binding</keyword>
<feature type="transmembrane region" description="Helical" evidence="7">
    <location>
        <begin position="255"/>
        <end position="277"/>
    </location>
</feature>
<name>A0A3S8RZY1_9BACL</name>
<dbReference type="CDD" id="cd07346">
    <property type="entry name" value="ABC_6TM_exporters"/>
    <property type="match status" value="1"/>
</dbReference>
<dbReference type="OrthoDB" id="1736581at2"/>
<evidence type="ECO:0000313" key="11">
    <source>
        <dbReference type="Proteomes" id="UP000273145"/>
    </source>
</evidence>
<dbReference type="InterPro" id="IPR039421">
    <property type="entry name" value="Type_1_exporter"/>
</dbReference>
<dbReference type="PROSITE" id="PS50929">
    <property type="entry name" value="ABC_TM1F"/>
    <property type="match status" value="1"/>
</dbReference>
<evidence type="ECO:0000256" key="6">
    <source>
        <dbReference type="ARBA" id="ARBA00023136"/>
    </source>
</evidence>
<evidence type="ECO:0000256" key="2">
    <source>
        <dbReference type="ARBA" id="ARBA00022692"/>
    </source>
</evidence>
<protein>
    <submittedName>
        <fullName evidence="10">ABC transporter ATP-binding protein</fullName>
    </submittedName>
</protein>
<evidence type="ECO:0000256" key="1">
    <source>
        <dbReference type="ARBA" id="ARBA00004651"/>
    </source>
</evidence>
<dbReference type="InterPro" id="IPR003593">
    <property type="entry name" value="AAA+_ATPase"/>
</dbReference>
<dbReference type="PROSITE" id="PS50893">
    <property type="entry name" value="ABC_TRANSPORTER_2"/>
    <property type="match status" value="1"/>
</dbReference>
<dbReference type="EMBL" id="CP034248">
    <property type="protein sequence ID" value="AZK48419.1"/>
    <property type="molecule type" value="Genomic_DNA"/>
</dbReference>
<keyword evidence="11" id="KW-1185">Reference proteome</keyword>
<gene>
    <name evidence="10" type="ORF">EIM92_21435</name>
</gene>
<dbReference type="SMART" id="SM00382">
    <property type="entry name" value="AAA"/>
    <property type="match status" value="1"/>
</dbReference>